<dbReference type="PANTHER" id="PTHR32440:SF11">
    <property type="entry name" value="METALLOPHOSPHOESTERASE DOMAIN-CONTAINING PROTEIN"/>
    <property type="match status" value="1"/>
</dbReference>
<dbReference type="CDD" id="cd07383">
    <property type="entry name" value="MPP_Dcr2"/>
    <property type="match status" value="1"/>
</dbReference>
<organism evidence="3">
    <name type="scientific">Prevotella sp. GTC17253</name>
    <dbReference type="NCBI Taxonomy" id="3236793"/>
    <lineage>
        <taxon>Bacteria</taxon>
        <taxon>Pseudomonadati</taxon>
        <taxon>Bacteroidota</taxon>
        <taxon>Bacteroidia</taxon>
        <taxon>Bacteroidales</taxon>
        <taxon>Prevotellaceae</taxon>
        <taxon>Prevotella</taxon>
    </lineage>
</organism>
<dbReference type="InterPro" id="IPR004843">
    <property type="entry name" value="Calcineurin-like_PHP"/>
</dbReference>
<proteinExistence type="predicted"/>
<dbReference type="Gene3D" id="3.60.21.10">
    <property type="match status" value="1"/>
</dbReference>
<accession>A0AB33IVB9</accession>
<evidence type="ECO:0000256" key="1">
    <source>
        <dbReference type="SAM" id="SignalP"/>
    </source>
</evidence>
<dbReference type="GO" id="GO:0005737">
    <property type="term" value="C:cytoplasm"/>
    <property type="evidence" value="ECO:0007669"/>
    <property type="project" value="TreeGrafter"/>
</dbReference>
<dbReference type="Pfam" id="PF00149">
    <property type="entry name" value="Metallophos"/>
    <property type="match status" value="1"/>
</dbReference>
<dbReference type="PANTHER" id="PTHR32440">
    <property type="entry name" value="PHOSPHATASE DCR2-RELATED-RELATED"/>
    <property type="match status" value="1"/>
</dbReference>
<dbReference type="EMBL" id="AP035785">
    <property type="protein sequence ID" value="BFO71886.1"/>
    <property type="molecule type" value="Genomic_DNA"/>
</dbReference>
<name>A0AB33IVB9_9BACT</name>
<sequence>MMNRKWSFLLVLLLGFSVGAFAQTLKFNGNGEFKIVQFTDVHYKINNPNSVAALKCIDEVLTKERPDLIVLTGDVVYSSPADKTLLEVLHRVSAYNIPFVYLFGNHDREFGMTNEALYDVARGVKNNIMPDRKGGASPDYTLRIKSHQGNRDAAVLYCMDSHSMAQDPSVGGYAWFTHDQIDWYRGQNAQFTALNGGKPLPALAFFHIPLPEFTMASTLEKAALHGTRMEPACPADINTGMFSAMRLGGDVMGIFCGHDHDNDYSVMYKNILLAYGRFTGGNTEYNHLSNGARIIVLKEGERSFNTYIRLRKGDVIDRTTYPGSYVKDDWRKRPVEE</sequence>
<dbReference type="InterPro" id="IPR029052">
    <property type="entry name" value="Metallo-depent_PP-like"/>
</dbReference>
<feature type="chain" id="PRO_5044273919" evidence="1">
    <location>
        <begin position="23"/>
        <end position="337"/>
    </location>
</feature>
<gene>
    <name evidence="3" type="ORF">GTC17253_18520</name>
</gene>
<keyword evidence="1" id="KW-0732">Signal</keyword>
<dbReference type="AlphaFoldDB" id="A0AB33IVB9"/>
<reference evidence="3" key="1">
    <citation type="submission" date="2024-07" db="EMBL/GenBank/DDBJ databases">
        <title>Complete genome sequence of Prevotella sp. YM-2024 GTC17253.</title>
        <authorList>
            <person name="Hayashi M."/>
            <person name="Muto Y."/>
            <person name="Tanaka K."/>
            <person name="Niwa H."/>
        </authorList>
    </citation>
    <scope>NUCLEOTIDE SEQUENCE</scope>
    <source>
        <strain evidence="3">GTC17253</strain>
    </source>
</reference>
<dbReference type="SUPFAM" id="SSF56300">
    <property type="entry name" value="Metallo-dependent phosphatases"/>
    <property type="match status" value="1"/>
</dbReference>
<feature type="domain" description="Calcineurin-like phosphoesterase" evidence="2">
    <location>
        <begin position="33"/>
        <end position="261"/>
    </location>
</feature>
<evidence type="ECO:0000313" key="3">
    <source>
        <dbReference type="EMBL" id="BFO71886.1"/>
    </source>
</evidence>
<feature type="signal peptide" evidence="1">
    <location>
        <begin position="1"/>
        <end position="22"/>
    </location>
</feature>
<dbReference type="GO" id="GO:0016788">
    <property type="term" value="F:hydrolase activity, acting on ester bonds"/>
    <property type="evidence" value="ECO:0007669"/>
    <property type="project" value="TreeGrafter"/>
</dbReference>
<protein>
    <submittedName>
        <fullName evidence="3">Metallophosphoesterase family protein</fullName>
    </submittedName>
</protein>
<evidence type="ECO:0000259" key="2">
    <source>
        <dbReference type="Pfam" id="PF00149"/>
    </source>
</evidence>